<comment type="caution">
    <text evidence="3">The sequence shown here is derived from an EMBL/GenBank/DDBJ whole genome shotgun (WGS) entry which is preliminary data.</text>
</comment>
<evidence type="ECO:0000313" key="3">
    <source>
        <dbReference type="EMBL" id="OAG31948.1"/>
    </source>
</evidence>
<reference evidence="3 4" key="1">
    <citation type="submission" date="2016-02" db="EMBL/GenBank/DDBJ databases">
        <title>Discovery of a natural microsporidian pathogen with a broad tissue tropism in Caenorhabditis elegans.</title>
        <authorList>
            <person name="Luallen R.J."/>
            <person name="Reinke A.W."/>
            <person name="Tong L."/>
            <person name="Botts M.R."/>
            <person name="Felix M.-A."/>
            <person name="Troemel E.R."/>
        </authorList>
    </citation>
    <scope>NUCLEOTIDE SEQUENCE [LARGE SCALE GENOMIC DNA]</scope>
    <source>
        <strain evidence="3 4">JUm2807</strain>
    </source>
</reference>
<dbReference type="Gene3D" id="3.30.70.330">
    <property type="match status" value="2"/>
</dbReference>
<dbReference type="OrthoDB" id="1099063at2759"/>
<feature type="domain" description="RRM" evidence="2">
    <location>
        <begin position="1"/>
        <end position="68"/>
    </location>
</feature>
<evidence type="ECO:0000259" key="2">
    <source>
        <dbReference type="PROSITE" id="PS50102"/>
    </source>
</evidence>
<gene>
    <name evidence="3" type="ORF">NEDG_00423</name>
</gene>
<proteinExistence type="predicted"/>
<organism evidence="3 4">
    <name type="scientific">Nematocida displodere</name>
    <dbReference type="NCBI Taxonomy" id="1805483"/>
    <lineage>
        <taxon>Eukaryota</taxon>
        <taxon>Fungi</taxon>
        <taxon>Fungi incertae sedis</taxon>
        <taxon>Microsporidia</taxon>
        <taxon>Nematocida</taxon>
    </lineage>
</organism>
<accession>A0A177EJA0</accession>
<keyword evidence="1" id="KW-0694">RNA-binding</keyword>
<dbReference type="RefSeq" id="XP_067545549.1">
    <property type="nucleotide sequence ID" value="XM_067687841.1"/>
</dbReference>
<dbReference type="SUPFAM" id="SSF54928">
    <property type="entry name" value="RNA-binding domain, RBD"/>
    <property type="match status" value="1"/>
</dbReference>
<dbReference type="GO" id="GO:0003723">
    <property type="term" value="F:RNA binding"/>
    <property type="evidence" value="ECO:0007669"/>
    <property type="project" value="UniProtKB-UniRule"/>
</dbReference>
<dbReference type="STRING" id="1805483.A0A177EJA0"/>
<keyword evidence="4" id="KW-1185">Reference proteome</keyword>
<name>A0A177EJA0_9MICR</name>
<dbReference type="GeneID" id="93646773"/>
<dbReference type="SMART" id="SM00360">
    <property type="entry name" value="RRM"/>
    <property type="match status" value="2"/>
</dbReference>
<dbReference type="EMBL" id="LTDL01000014">
    <property type="protein sequence ID" value="OAG31948.1"/>
    <property type="molecule type" value="Genomic_DNA"/>
</dbReference>
<dbReference type="Proteomes" id="UP000185944">
    <property type="component" value="Unassembled WGS sequence"/>
</dbReference>
<evidence type="ECO:0000256" key="1">
    <source>
        <dbReference type="PROSITE-ProRule" id="PRU00176"/>
    </source>
</evidence>
<dbReference type="VEuPathDB" id="MicrosporidiaDB:NEDG_00423"/>
<dbReference type="InterPro" id="IPR000504">
    <property type="entry name" value="RRM_dom"/>
</dbReference>
<dbReference type="AlphaFoldDB" id="A0A177EJA0"/>
<dbReference type="PROSITE" id="PS50102">
    <property type="entry name" value="RRM"/>
    <property type="match status" value="1"/>
</dbReference>
<dbReference type="InterPro" id="IPR035979">
    <property type="entry name" value="RBD_domain_sf"/>
</dbReference>
<protein>
    <submittedName>
        <fullName evidence="3">Splicing factor, arginine/serine-rich 4/5/6</fullName>
    </submittedName>
</protein>
<sequence length="174" mass="20180">MQLYIGGIGRHTEESQVFQYFSQFGQIDGVKLYKSYGFLTADQEVGERILREKHTLGEVELVVEEAKGRKQERIVYQGDYPYPPRRMAKPFRLILEKLPRDVEWRELRSFVLSTGAKPDFLKILPSGDGMLEFVYRQDRDVAIDKLNHQSFNGEEVSARLGRKKVESVEPPVNE</sequence>
<evidence type="ECO:0000313" key="4">
    <source>
        <dbReference type="Proteomes" id="UP000185944"/>
    </source>
</evidence>
<dbReference type="InterPro" id="IPR012677">
    <property type="entry name" value="Nucleotide-bd_a/b_plait_sf"/>
</dbReference>